<dbReference type="AlphaFoldDB" id="A0A0G4N9S5"/>
<dbReference type="Proteomes" id="UP000045706">
    <property type="component" value="Unassembled WGS sequence"/>
</dbReference>
<reference evidence="2" key="1">
    <citation type="submission" date="2015-05" db="EMBL/GenBank/DDBJ databases">
        <authorList>
            <person name="Fogelqvist Johan"/>
        </authorList>
    </citation>
    <scope>NUCLEOTIDE SEQUENCE [LARGE SCALE GENOMIC DNA]</scope>
</reference>
<protein>
    <submittedName>
        <fullName evidence="1">Uncharacterized protein</fullName>
    </submittedName>
</protein>
<dbReference type="EMBL" id="CVQI01033219">
    <property type="protein sequence ID" value="CRK43331.1"/>
    <property type="molecule type" value="Genomic_DNA"/>
</dbReference>
<name>A0A0G4N9S5_VERLO</name>
<gene>
    <name evidence="1" type="ORF">BN1723_019163</name>
</gene>
<evidence type="ECO:0000313" key="1">
    <source>
        <dbReference type="EMBL" id="CRK43331.1"/>
    </source>
</evidence>
<organism evidence="1 2">
    <name type="scientific">Verticillium longisporum</name>
    <name type="common">Verticillium dahliae var. longisporum</name>
    <dbReference type="NCBI Taxonomy" id="100787"/>
    <lineage>
        <taxon>Eukaryota</taxon>
        <taxon>Fungi</taxon>
        <taxon>Dikarya</taxon>
        <taxon>Ascomycota</taxon>
        <taxon>Pezizomycotina</taxon>
        <taxon>Sordariomycetes</taxon>
        <taxon>Hypocreomycetidae</taxon>
        <taxon>Glomerellales</taxon>
        <taxon>Plectosphaerellaceae</taxon>
        <taxon>Verticillium</taxon>
    </lineage>
</organism>
<accession>A0A0G4N9S5</accession>
<evidence type="ECO:0000313" key="2">
    <source>
        <dbReference type="Proteomes" id="UP000045706"/>
    </source>
</evidence>
<feature type="non-terminal residue" evidence="1">
    <location>
        <position position="267"/>
    </location>
</feature>
<proteinExistence type="predicted"/>
<sequence length="267" mass="29666">MAIHSPPLVAEQRGEQIESDIELNTVLRRGMSSERETAKRKHLSDLVPSKDQEIKGLSYRKVIFLQSAYLVESLRADSGDCTKVLSYFLEPSMRRGDVSSTMEGIATAVLEKYLRKTLGGQDSSFSAPFAASQLAAVLCNCCHRIERVQQAAFTYADRIIRDVPSALCHRTSLFALLELLSLMWTSCLEAETDLYAPRSCFTSTLGGVSVEVSDDYDFRRKTLDNLHRKAKAWVSGVIGLAPLDVKGQLQTYLSEFNDEGAYGHISL</sequence>